<dbReference type="InterPro" id="IPR032640">
    <property type="entry name" value="AMPK1_CBM"/>
</dbReference>
<feature type="region of interest" description="Disordered" evidence="1">
    <location>
        <begin position="715"/>
        <end position="783"/>
    </location>
</feature>
<evidence type="ECO:0000259" key="3">
    <source>
        <dbReference type="Pfam" id="PF16561"/>
    </source>
</evidence>
<dbReference type="Pfam" id="PF16561">
    <property type="entry name" value="AMPK1_CBM"/>
    <property type="match status" value="1"/>
</dbReference>
<feature type="region of interest" description="Disordered" evidence="1">
    <location>
        <begin position="296"/>
        <end position="326"/>
    </location>
</feature>
<feature type="compositionally biased region" description="Basic and acidic residues" evidence="1">
    <location>
        <begin position="227"/>
        <end position="236"/>
    </location>
</feature>
<dbReference type="Proteomes" id="UP000664132">
    <property type="component" value="Unassembled WGS sequence"/>
</dbReference>
<proteinExistence type="predicted"/>
<feature type="compositionally biased region" description="Polar residues" evidence="1">
    <location>
        <begin position="663"/>
        <end position="674"/>
    </location>
</feature>
<protein>
    <recommendedName>
        <fullName evidence="3">AMP-activated protein kinase glycogen-binding domain-containing protein</fullName>
    </recommendedName>
</protein>
<feature type="compositionally biased region" description="Basic and acidic residues" evidence="1">
    <location>
        <begin position="568"/>
        <end position="581"/>
    </location>
</feature>
<gene>
    <name evidence="4" type="ORF">IFR04_011261</name>
</gene>
<feature type="domain" description="AMP-activated protein kinase glycogen-binding" evidence="3">
    <location>
        <begin position="9"/>
        <end position="96"/>
    </location>
</feature>
<accession>A0A8H7TAK4</accession>
<evidence type="ECO:0000313" key="5">
    <source>
        <dbReference type="Proteomes" id="UP000664132"/>
    </source>
</evidence>
<comment type="caution">
    <text evidence="4">The sequence shown here is derived from an EMBL/GenBank/DDBJ whole genome shotgun (WGS) entry which is preliminary data.</text>
</comment>
<feature type="region of interest" description="Disordered" evidence="1">
    <location>
        <begin position="516"/>
        <end position="701"/>
    </location>
</feature>
<dbReference type="CDD" id="cd02859">
    <property type="entry name" value="E_set_AMPKbeta_like_N"/>
    <property type="match status" value="1"/>
</dbReference>
<keyword evidence="2" id="KW-1133">Transmembrane helix</keyword>
<dbReference type="InterPro" id="IPR013783">
    <property type="entry name" value="Ig-like_fold"/>
</dbReference>
<feature type="compositionally biased region" description="Basic and acidic residues" evidence="1">
    <location>
        <begin position="618"/>
        <end position="629"/>
    </location>
</feature>
<dbReference type="EMBL" id="JAFJYH010000216">
    <property type="protein sequence ID" value="KAG4415592.1"/>
    <property type="molecule type" value="Genomic_DNA"/>
</dbReference>
<keyword evidence="5" id="KW-1185">Reference proteome</keyword>
<keyword evidence="2" id="KW-0812">Transmembrane</keyword>
<organism evidence="4 5">
    <name type="scientific">Cadophora malorum</name>
    <dbReference type="NCBI Taxonomy" id="108018"/>
    <lineage>
        <taxon>Eukaryota</taxon>
        <taxon>Fungi</taxon>
        <taxon>Dikarya</taxon>
        <taxon>Ascomycota</taxon>
        <taxon>Pezizomycotina</taxon>
        <taxon>Leotiomycetes</taxon>
        <taxon>Helotiales</taxon>
        <taxon>Ploettnerulaceae</taxon>
        <taxon>Cadophora</taxon>
    </lineage>
</organism>
<feature type="compositionally biased region" description="Basic and acidic residues" evidence="1">
    <location>
        <begin position="168"/>
        <end position="178"/>
    </location>
</feature>
<dbReference type="AlphaFoldDB" id="A0A8H7TAK4"/>
<evidence type="ECO:0000256" key="2">
    <source>
        <dbReference type="SAM" id="Phobius"/>
    </source>
</evidence>
<reference evidence="4" key="1">
    <citation type="submission" date="2021-02" db="EMBL/GenBank/DDBJ databases">
        <title>Genome sequence Cadophora malorum strain M34.</title>
        <authorList>
            <person name="Stefanovic E."/>
            <person name="Vu D."/>
            <person name="Scully C."/>
            <person name="Dijksterhuis J."/>
            <person name="Roader J."/>
            <person name="Houbraken J."/>
        </authorList>
    </citation>
    <scope>NUCLEOTIDE SEQUENCE</scope>
    <source>
        <strain evidence="4">M34</strain>
    </source>
</reference>
<feature type="region of interest" description="Disordered" evidence="1">
    <location>
        <begin position="227"/>
        <end position="263"/>
    </location>
</feature>
<name>A0A8H7TAK4_9HELO</name>
<evidence type="ECO:0000256" key="1">
    <source>
        <dbReference type="SAM" id="MobiDB-lite"/>
    </source>
</evidence>
<feature type="compositionally biased region" description="Polar residues" evidence="1">
    <location>
        <begin position="740"/>
        <end position="760"/>
    </location>
</feature>
<feature type="compositionally biased region" description="Acidic residues" evidence="1">
    <location>
        <begin position="541"/>
        <end position="550"/>
    </location>
</feature>
<dbReference type="InterPro" id="IPR014756">
    <property type="entry name" value="Ig_E-set"/>
</dbReference>
<feature type="region of interest" description="Disordered" evidence="1">
    <location>
        <begin position="80"/>
        <end position="197"/>
    </location>
</feature>
<dbReference type="OrthoDB" id="5350410at2759"/>
<keyword evidence="2" id="KW-0472">Membrane</keyword>
<feature type="transmembrane region" description="Helical" evidence="2">
    <location>
        <begin position="833"/>
        <end position="853"/>
    </location>
</feature>
<feature type="region of interest" description="Disordered" evidence="1">
    <location>
        <begin position="351"/>
        <end position="373"/>
    </location>
</feature>
<evidence type="ECO:0000313" key="4">
    <source>
        <dbReference type="EMBL" id="KAG4415592.1"/>
    </source>
</evidence>
<dbReference type="SUPFAM" id="SSF81296">
    <property type="entry name" value="E set domains"/>
    <property type="match status" value="1"/>
</dbReference>
<sequence length="864" mass="94777">MASRPVSISVKYSKPGTQPPIYLAGSFSDPAWQPQEMQYTTDENNEHEFFKEVYVEQGKEYQYKFRIGLGEWWILNEDSPTGTDDAGNRNNVLSVPLTDDTIVTKPTEDTREEDSTDMDEGKHTQPLVTKETTPEPVGKTMNTKEATPEPIEEAMGTRETSDVLFSDEIVKDIGEPKDISLPITPEPQEPHSTPAFEMEKTKAEIGKEDLEDIKEEPTKVELVKDLEHTKEDKTEVADSTESIVPVAAPSPEISLEQSLPTPPLEVEKSHIEHVEEKEEIAEPSETPIVVVEKVNDIPSHGDDFGPDATREQKDAHNLRAQDAEPDHTIIRQDSGTPELADVAAEVADVAKTLDRDAPTPPISDEEAGRIGYRRMSNTPIPEVADTAAEVADVAATLDKQDLGDLLEARGYFEIMNDESIVFPETPPDEKVPLFPHESGVSPPKEKDSRRHRASDTQRRPSRMEEPTVFDPNDPTVQPFPEDREGILRQLALLQQRLPPDTADCVGGVDSPIAEEIHCPGKPISPGIHVPLQDQSPSLDSITEENDEDQELLPNAEDVNGDGLTSLSKVEEADETKSKDSQVEVNGVKETVEETNEEPVQVEEKISPEPAILLQGENARPEPQMKESKEPIPAASIQSPEPILTHPIDGSLDGAEGPKDVEPQTATEEISSQNAEPDREHTSDGSTEGVALPVSPTRIPATPFVVGNRQLGHDEDEVQSMTVPSGPSIEVFPATPKGSAADQNPLDTAKSSAIENNNTQIKSRKQPAKTIPDRPLTPSSMRGKEQSKNFLKAFWRVVFVEWIGGLIARLCNGGRGRQTSPENSSITPGLCYELLAVGALAVLVSAPAMYHFFLNRIVGFKLRIP</sequence>
<feature type="compositionally biased region" description="Polar residues" evidence="1">
    <location>
        <begin position="80"/>
        <end position="93"/>
    </location>
</feature>
<feature type="region of interest" description="Disordered" evidence="1">
    <location>
        <begin position="420"/>
        <end position="480"/>
    </location>
</feature>
<feature type="compositionally biased region" description="Basic and acidic residues" evidence="1">
    <location>
        <begin position="443"/>
        <end position="465"/>
    </location>
</feature>
<dbReference type="Gene3D" id="2.60.40.10">
    <property type="entry name" value="Immunoglobulins"/>
    <property type="match status" value="1"/>
</dbReference>